<reference evidence="1" key="1">
    <citation type="submission" date="2017-09" db="EMBL/GenBank/DDBJ databases">
        <title>Polyketide synthases of a Diaporthe helianthi virulent isolate.</title>
        <authorList>
            <person name="Baroncelli R."/>
        </authorList>
    </citation>
    <scope>NUCLEOTIDE SEQUENCE [LARGE SCALE GENOMIC DNA]</scope>
    <source>
        <strain evidence="1">7/96</strain>
    </source>
</reference>
<name>A0A2P5HVI3_DIAHE</name>
<evidence type="ECO:0000313" key="2">
    <source>
        <dbReference type="Proteomes" id="UP000094444"/>
    </source>
</evidence>
<dbReference type="OrthoDB" id="5239484at2759"/>
<keyword evidence="2" id="KW-1185">Reference proteome</keyword>
<dbReference type="AlphaFoldDB" id="A0A2P5HVI3"/>
<evidence type="ECO:0000313" key="1">
    <source>
        <dbReference type="EMBL" id="POS74262.1"/>
    </source>
</evidence>
<gene>
    <name evidence="1" type="ORF">DHEL01_v207340</name>
</gene>
<dbReference type="Proteomes" id="UP000094444">
    <property type="component" value="Unassembled WGS sequence"/>
</dbReference>
<protein>
    <submittedName>
        <fullName evidence="1">Uncharacterized protein</fullName>
    </submittedName>
</protein>
<organism evidence="1 2">
    <name type="scientific">Diaporthe helianthi</name>
    <dbReference type="NCBI Taxonomy" id="158607"/>
    <lineage>
        <taxon>Eukaryota</taxon>
        <taxon>Fungi</taxon>
        <taxon>Dikarya</taxon>
        <taxon>Ascomycota</taxon>
        <taxon>Pezizomycotina</taxon>
        <taxon>Sordariomycetes</taxon>
        <taxon>Sordariomycetidae</taxon>
        <taxon>Diaporthales</taxon>
        <taxon>Diaporthaceae</taxon>
        <taxon>Diaporthe</taxon>
    </lineage>
</organism>
<comment type="caution">
    <text evidence="1">The sequence shown here is derived from an EMBL/GenBank/DDBJ whole genome shotgun (WGS) entry which is preliminary data.</text>
</comment>
<proteinExistence type="predicted"/>
<sequence length="275" mass="31425">MEPQIYSVPAFYQYSLLPYELRLPIIEQFLLDQLRASSNTLDYPRSVVFRRRLARYATVDHQWKAAVEKLTFRSLWLQHVTHAHRYGCDKSDLDRFEEICVGDRINLVSKIALSITVEVDPIRCTMFSQHTVVTVDEADTHPSTVHAGRIATRAMAHLFRVLQYWSRDEKLISLTYKIDRSPPVIVTGCIGHPRWGSRLRMDPSSFPEVRCIGTLRSLGASGWQIHPESACRLLTKLPNLTQAEMNSHDRLGLPEVVGMLEGEFSYSVKAPAAQF</sequence>
<dbReference type="EMBL" id="MAVT02000658">
    <property type="protein sequence ID" value="POS74262.1"/>
    <property type="molecule type" value="Genomic_DNA"/>
</dbReference>
<accession>A0A2P5HVI3</accession>
<dbReference type="InParanoid" id="A0A2P5HVI3"/>